<keyword evidence="1" id="KW-1003">Cell membrane</keyword>
<name>A0ABW2FF44_9BACL</name>
<keyword evidence="5" id="KW-0449">Lipoprotein</keyword>
<dbReference type="InterPro" id="IPR050490">
    <property type="entry name" value="Bact_solute-bd_prot1"/>
</dbReference>
<accession>A0ABW2FF44</accession>
<evidence type="ECO:0000256" key="5">
    <source>
        <dbReference type="ARBA" id="ARBA00023288"/>
    </source>
</evidence>
<evidence type="ECO:0000256" key="3">
    <source>
        <dbReference type="ARBA" id="ARBA00023136"/>
    </source>
</evidence>
<dbReference type="Gene3D" id="3.40.190.10">
    <property type="entry name" value="Periplasmic binding protein-like II"/>
    <property type="match status" value="2"/>
</dbReference>
<feature type="compositionally biased region" description="Low complexity" evidence="6">
    <location>
        <begin position="25"/>
        <end position="42"/>
    </location>
</feature>
<evidence type="ECO:0000256" key="7">
    <source>
        <dbReference type="SAM" id="SignalP"/>
    </source>
</evidence>
<dbReference type="Pfam" id="PF01547">
    <property type="entry name" value="SBP_bac_1"/>
    <property type="match status" value="1"/>
</dbReference>
<feature type="region of interest" description="Disordered" evidence="6">
    <location>
        <begin position="25"/>
        <end position="51"/>
    </location>
</feature>
<evidence type="ECO:0000313" key="9">
    <source>
        <dbReference type="Proteomes" id="UP001596378"/>
    </source>
</evidence>
<dbReference type="PROSITE" id="PS51257">
    <property type="entry name" value="PROKAR_LIPOPROTEIN"/>
    <property type="match status" value="1"/>
</dbReference>
<organism evidence="8 9">
    <name type="scientific">Cohnella cellulosilytica</name>
    <dbReference type="NCBI Taxonomy" id="986710"/>
    <lineage>
        <taxon>Bacteria</taxon>
        <taxon>Bacillati</taxon>
        <taxon>Bacillota</taxon>
        <taxon>Bacilli</taxon>
        <taxon>Bacillales</taxon>
        <taxon>Paenibacillaceae</taxon>
        <taxon>Cohnella</taxon>
    </lineage>
</organism>
<keyword evidence="4" id="KW-0564">Palmitate</keyword>
<dbReference type="InterPro" id="IPR006059">
    <property type="entry name" value="SBP"/>
</dbReference>
<dbReference type="SUPFAM" id="SSF53850">
    <property type="entry name" value="Periplasmic binding protein-like II"/>
    <property type="match status" value="1"/>
</dbReference>
<dbReference type="PANTHER" id="PTHR43649:SF33">
    <property type="entry name" value="POLYGALACTURONAN_RHAMNOGALACTURONAN-BINDING PROTEIN YTCQ"/>
    <property type="match status" value="1"/>
</dbReference>
<evidence type="ECO:0000256" key="6">
    <source>
        <dbReference type="SAM" id="MobiDB-lite"/>
    </source>
</evidence>
<dbReference type="PANTHER" id="PTHR43649">
    <property type="entry name" value="ARABINOSE-BINDING PROTEIN-RELATED"/>
    <property type="match status" value="1"/>
</dbReference>
<evidence type="ECO:0000313" key="8">
    <source>
        <dbReference type="EMBL" id="MFC7151837.1"/>
    </source>
</evidence>
<reference evidence="9" key="1">
    <citation type="journal article" date="2019" name="Int. J. Syst. Evol. Microbiol.">
        <title>The Global Catalogue of Microorganisms (GCM) 10K type strain sequencing project: providing services to taxonomists for standard genome sequencing and annotation.</title>
        <authorList>
            <consortium name="The Broad Institute Genomics Platform"/>
            <consortium name="The Broad Institute Genome Sequencing Center for Infectious Disease"/>
            <person name="Wu L."/>
            <person name="Ma J."/>
        </authorList>
    </citation>
    <scope>NUCLEOTIDE SEQUENCE [LARGE SCALE GENOMIC DNA]</scope>
    <source>
        <strain evidence="9">KCTC 12907</strain>
    </source>
</reference>
<feature type="signal peptide" evidence="7">
    <location>
        <begin position="1"/>
        <end position="21"/>
    </location>
</feature>
<evidence type="ECO:0000256" key="2">
    <source>
        <dbReference type="ARBA" id="ARBA00022729"/>
    </source>
</evidence>
<gene>
    <name evidence="8" type="ORF">ACFQMJ_25140</name>
</gene>
<keyword evidence="9" id="KW-1185">Reference proteome</keyword>
<feature type="chain" id="PRO_5047382948" evidence="7">
    <location>
        <begin position="22"/>
        <end position="572"/>
    </location>
</feature>
<evidence type="ECO:0000256" key="1">
    <source>
        <dbReference type="ARBA" id="ARBA00022475"/>
    </source>
</evidence>
<dbReference type="EMBL" id="JBHTAI010000018">
    <property type="protein sequence ID" value="MFC7151837.1"/>
    <property type="molecule type" value="Genomic_DNA"/>
</dbReference>
<keyword evidence="2 7" id="KW-0732">Signal</keyword>
<sequence>MKRRVAAIGAAILAVSLALSACSGSNESSSPAPAETSSPSASGNGNPAPADKPYWVSNEKITLKVAIPQNASVIDYATNEFTKWMEEQTNVHADFEVIPTDSTSNGLNLLLASGDYPDVYLGFGVSDNLEATYGVSQHLFLPLNDLIEKNMPNFQQVLTQYPATAGIITATDGNIYALPSINECYHCTYQQRMWINREWLEKLGLSEPKTIDELYETLKAFKDNDLNGNGKADEIPLVGAYEGGWNTNIEPWLVSAFITDPGMNNKTKVSINDGKVLTIANQPEYKEALSYIRKLYADGLIYKGSFTQKEDQMKQMLASDPPIVGAFMSGASVIDIDPNSNEQAYRRYEMLAPVVGPLGRENTPKFEYDSIQKGAFLISAQSEKADIAAKWADQFYNNDYIVQQHRSQGVEDEDWRKATADEKGLDGRPALFTGLKAYSTEAQNNAWIYVGIEYYPADYRLGQSVPQVDDLYAPSASEKLLFQETKIKYEPAASETVKPMPPVKLTVDENQELLTSSVEIDKYIEEFRVKSITTEGYLEKNWDGYLDRLNKIGLTKYLEIYQTAYDRQYANP</sequence>
<keyword evidence="3" id="KW-0472">Membrane</keyword>
<evidence type="ECO:0000256" key="4">
    <source>
        <dbReference type="ARBA" id="ARBA00023139"/>
    </source>
</evidence>
<comment type="caution">
    <text evidence="8">The sequence shown here is derived from an EMBL/GenBank/DDBJ whole genome shotgun (WGS) entry which is preliminary data.</text>
</comment>
<protein>
    <submittedName>
        <fullName evidence="8">Extracellular solute-binding protein</fullName>
    </submittedName>
</protein>
<dbReference type="RefSeq" id="WP_378052326.1">
    <property type="nucleotide sequence ID" value="NZ_JBHMDN010000048.1"/>
</dbReference>
<proteinExistence type="predicted"/>
<dbReference type="Proteomes" id="UP001596378">
    <property type="component" value="Unassembled WGS sequence"/>
</dbReference>